<dbReference type="SUPFAM" id="SSF52833">
    <property type="entry name" value="Thioredoxin-like"/>
    <property type="match status" value="1"/>
</dbReference>
<feature type="domain" description="Thioredoxin" evidence="1">
    <location>
        <begin position="17"/>
        <end position="150"/>
    </location>
</feature>
<dbReference type="Gene3D" id="3.40.30.10">
    <property type="entry name" value="Glutaredoxin"/>
    <property type="match status" value="1"/>
</dbReference>
<name>A0A381YT25_9ZZZZ</name>
<organism evidence="2">
    <name type="scientific">marine metagenome</name>
    <dbReference type="NCBI Taxonomy" id="408172"/>
    <lineage>
        <taxon>unclassified sequences</taxon>
        <taxon>metagenomes</taxon>
        <taxon>ecological metagenomes</taxon>
    </lineage>
</organism>
<dbReference type="InterPro" id="IPR013766">
    <property type="entry name" value="Thioredoxin_domain"/>
</dbReference>
<reference evidence="2" key="1">
    <citation type="submission" date="2018-05" db="EMBL/GenBank/DDBJ databases">
        <authorList>
            <person name="Lanie J.A."/>
            <person name="Ng W.-L."/>
            <person name="Kazmierczak K.M."/>
            <person name="Andrzejewski T.M."/>
            <person name="Davidsen T.M."/>
            <person name="Wayne K.J."/>
            <person name="Tettelin H."/>
            <person name="Glass J.I."/>
            <person name="Rusch D."/>
            <person name="Podicherti R."/>
            <person name="Tsui H.-C.T."/>
            <person name="Winkler M.E."/>
        </authorList>
    </citation>
    <scope>NUCLEOTIDE SEQUENCE</scope>
</reference>
<sequence length="154" mass="17201">MKKIILIASLLLCSNGWSGDEYLPYDETADAQAELNTAINTAKVENKHVLIEMGANWCPDCRALGRYFQREDIKVWLDERFIVVAVDVGEWDKNLEIAEKYGNPISEGIPSLVVLNANGEMQFATLAGELATARNMSGDDLITWLKEKIQPVID</sequence>
<dbReference type="PROSITE" id="PS51352">
    <property type="entry name" value="THIOREDOXIN_2"/>
    <property type="match status" value="1"/>
</dbReference>
<dbReference type="InterPro" id="IPR036249">
    <property type="entry name" value="Thioredoxin-like_sf"/>
</dbReference>
<gene>
    <name evidence="2" type="ORF">METZ01_LOCUS132635</name>
</gene>
<dbReference type="AlphaFoldDB" id="A0A381YT25"/>
<dbReference type="Pfam" id="PF13899">
    <property type="entry name" value="Thioredoxin_7"/>
    <property type="match status" value="1"/>
</dbReference>
<evidence type="ECO:0000313" key="2">
    <source>
        <dbReference type="EMBL" id="SVA79781.1"/>
    </source>
</evidence>
<proteinExistence type="predicted"/>
<dbReference type="EMBL" id="UINC01018913">
    <property type="protein sequence ID" value="SVA79781.1"/>
    <property type="molecule type" value="Genomic_DNA"/>
</dbReference>
<evidence type="ECO:0000259" key="1">
    <source>
        <dbReference type="PROSITE" id="PS51352"/>
    </source>
</evidence>
<protein>
    <recommendedName>
        <fullName evidence="1">Thioredoxin domain-containing protein</fullName>
    </recommendedName>
</protein>
<accession>A0A381YT25</accession>